<dbReference type="InterPro" id="IPR051910">
    <property type="entry name" value="ComF/GntX_DNA_util-trans"/>
</dbReference>
<dbReference type="AlphaFoldDB" id="A0A369YDJ7"/>
<evidence type="ECO:0000313" key="3">
    <source>
        <dbReference type="EMBL" id="RDE70544.1"/>
    </source>
</evidence>
<dbReference type="PANTHER" id="PTHR47505">
    <property type="entry name" value="DNA UTILIZATION PROTEIN YHGH"/>
    <property type="match status" value="1"/>
</dbReference>
<keyword evidence="3" id="KW-0808">Transferase</keyword>
<dbReference type="CDD" id="cd06223">
    <property type="entry name" value="PRTases_typeI"/>
    <property type="match status" value="1"/>
</dbReference>
<name>A0A369YDJ7_9PAST</name>
<dbReference type="Gene3D" id="3.40.50.2020">
    <property type="match status" value="1"/>
</dbReference>
<dbReference type="Proteomes" id="UP000253872">
    <property type="component" value="Unassembled WGS sequence"/>
</dbReference>
<dbReference type="PANTHER" id="PTHR47505:SF1">
    <property type="entry name" value="DNA UTILIZATION PROTEIN YHGH"/>
    <property type="match status" value="1"/>
</dbReference>
<dbReference type="GO" id="GO:0016757">
    <property type="term" value="F:glycosyltransferase activity"/>
    <property type="evidence" value="ECO:0007669"/>
    <property type="project" value="UniProtKB-KW"/>
</dbReference>
<keyword evidence="3" id="KW-0328">Glycosyltransferase</keyword>
<sequence>MNQADFRCFECKKRLALSHHGFCSRCVHLLEKQPYCGHCGMPLLEFSMQCGECLKQEPKWQRLVRIAMYQKPLSDWIHRFKFQQQYWLDKPLAQLLLLSLKEAKRTHGLQLPEVIMPVPLYWQRHWWRGYNQATLLARPLATWLNLPLEETAISRIRATQPQRELTAKARRHNLQNAFCYAPKKHYERVALVDDVVTTGSTINAIARVLQKQGVKEIQVWTLARA</sequence>
<gene>
    <name evidence="3" type="ORF">DPV93_08425</name>
</gene>
<dbReference type="Pfam" id="PF00156">
    <property type="entry name" value="Pribosyltran"/>
    <property type="match status" value="1"/>
</dbReference>
<feature type="domain" description="Phosphoribosyltransferase" evidence="2">
    <location>
        <begin position="136"/>
        <end position="223"/>
    </location>
</feature>
<dbReference type="EMBL" id="QEPN01000007">
    <property type="protein sequence ID" value="RDE70544.1"/>
    <property type="molecule type" value="Genomic_DNA"/>
</dbReference>
<evidence type="ECO:0000256" key="1">
    <source>
        <dbReference type="ARBA" id="ARBA00008007"/>
    </source>
</evidence>
<organism evidence="3 4">
    <name type="scientific">Haemophilus sputorum</name>
    <dbReference type="NCBI Taxonomy" id="1078480"/>
    <lineage>
        <taxon>Bacteria</taxon>
        <taxon>Pseudomonadati</taxon>
        <taxon>Pseudomonadota</taxon>
        <taxon>Gammaproteobacteria</taxon>
        <taxon>Pasteurellales</taxon>
        <taxon>Pasteurellaceae</taxon>
        <taxon>Haemophilus</taxon>
    </lineage>
</organism>
<evidence type="ECO:0000313" key="4">
    <source>
        <dbReference type="Proteomes" id="UP000253872"/>
    </source>
</evidence>
<protein>
    <submittedName>
        <fullName evidence="3">Amidophosphoribosyltransferase</fullName>
    </submittedName>
</protein>
<dbReference type="InterPro" id="IPR000836">
    <property type="entry name" value="PRTase_dom"/>
</dbReference>
<accession>A0A369YDJ7</accession>
<dbReference type="RefSeq" id="WP_111403632.1">
    <property type="nucleotide sequence ID" value="NZ_QEPN01000007.1"/>
</dbReference>
<dbReference type="InterPro" id="IPR029057">
    <property type="entry name" value="PRTase-like"/>
</dbReference>
<comment type="caution">
    <text evidence="3">The sequence shown here is derived from an EMBL/GenBank/DDBJ whole genome shotgun (WGS) entry which is preliminary data.</text>
</comment>
<dbReference type="SUPFAM" id="SSF53271">
    <property type="entry name" value="PRTase-like"/>
    <property type="match status" value="1"/>
</dbReference>
<evidence type="ECO:0000259" key="2">
    <source>
        <dbReference type="Pfam" id="PF00156"/>
    </source>
</evidence>
<dbReference type="STRING" id="1035839.GCA_000238795_01715"/>
<reference evidence="3 4" key="1">
    <citation type="submission" date="2018-05" db="EMBL/GenBank/DDBJ databases">
        <title>Draft Genome Sequences for a Diverse set of 7 Haemophilus Species.</title>
        <authorList>
            <person name="Nichols M."/>
            <person name="Topaz N."/>
            <person name="Wang X."/>
            <person name="Wang X."/>
            <person name="Boxrud D."/>
        </authorList>
    </citation>
    <scope>NUCLEOTIDE SEQUENCE [LARGE SCALE GENOMIC DNA]</scope>
    <source>
        <strain evidence="3 4">C2002001239</strain>
    </source>
</reference>
<comment type="similarity">
    <text evidence="1">Belongs to the ComF/GntX family.</text>
</comment>
<proteinExistence type="inferred from homology"/>